<dbReference type="EMBL" id="CP003333">
    <property type="protein sequence ID" value="AFL68939.1"/>
    <property type="molecule type" value="Genomic_DNA"/>
</dbReference>
<dbReference type="KEGG" id="sba:Sulba_1651"/>
<accession>I3XYB5</accession>
<dbReference type="InterPro" id="IPR027417">
    <property type="entry name" value="P-loop_NTPase"/>
</dbReference>
<organism evidence="1 2">
    <name type="scientific">Sulfurospirillum barnesii (strain ATCC 700032 / DSM 10660 / SES-3)</name>
    <dbReference type="NCBI Taxonomy" id="760154"/>
    <lineage>
        <taxon>Bacteria</taxon>
        <taxon>Pseudomonadati</taxon>
        <taxon>Campylobacterota</taxon>
        <taxon>Epsilonproteobacteria</taxon>
        <taxon>Campylobacterales</taxon>
        <taxon>Sulfurospirillaceae</taxon>
        <taxon>Sulfurospirillum</taxon>
    </lineage>
</organism>
<dbReference type="HOGENOM" id="CLU_670697_0_0_7"/>
<evidence type="ECO:0000313" key="1">
    <source>
        <dbReference type="EMBL" id="AFL68939.1"/>
    </source>
</evidence>
<name>I3XYB5_SULBS</name>
<dbReference type="PATRIC" id="fig|760154.4.peg.1654"/>
<reference evidence="1 2" key="1">
    <citation type="submission" date="2012-06" db="EMBL/GenBank/DDBJ databases">
        <title>Complete sequence of Sulfurospirillum barnesii SES-3.</title>
        <authorList>
            <consortium name="US DOE Joint Genome Institute"/>
            <person name="Lucas S."/>
            <person name="Han J."/>
            <person name="Lapidus A."/>
            <person name="Cheng J.-F."/>
            <person name="Goodwin L."/>
            <person name="Pitluck S."/>
            <person name="Peters L."/>
            <person name="Ovchinnikova G."/>
            <person name="Lu M."/>
            <person name="Detter J.C."/>
            <person name="Han C."/>
            <person name="Tapia R."/>
            <person name="Land M."/>
            <person name="Hauser L."/>
            <person name="Kyrpides N."/>
            <person name="Ivanova N."/>
            <person name="Pagani I."/>
            <person name="Stolz J."/>
            <person name="Arkin A."/>
            <person name="Dehal P."/>
            <person name="Oremland R."/>
            <person name="Saltikov C."/>
            <person name="Basu P."/>
            <person name="Hollibaugh J."/>
            <person name="Newman D."/>
            <person name="Stolyar S."/>
            <person name="Hazen T."/>
            <person name="Woyke T."/>
        </authorList>
    </citation>
    <scope>NUCLEOTIDE SEQUENCE [LARGE SCALE GENOMIC DNA]</scope>
    <source>
        <strain evidence="2">ATCC 700032 / DSM 10660 / SES-3</strain>
    </source>
</reference>
<keyword evidence="2" id="KW-1185">Reference proteome</keyword>
<dbReference type="Gene3D" id="3.40.50.300">
    <property type="entry name" value="P-loop containing nucleotide triphosphate hydrolases"/>
    <property type="match status" value="1"/>
</dbReference>
<dbReference type="STRING" id="760154.Sulba_1651"/>
<dbReference type="SUPFAM" id="SSF52540">
    <property type="entry name" value="P-loop containing nucleoside triphosphate hydrolases"/>
    <property type="match status" value="1"/>
</dbReference>
<gene>
    <name evidence="1" type="ordered locus">Sulba_1651</name>
</gene>
<dbReference type="eggNOG" id="COG1195">
    <property type="taxonomic scope" value="Bacteria"/>
</dbReference>
<evidence type="ECO:0000313" key="2">
    <source>
        <dbReference type="Proteomes" id="UP000006176"/>
    </source>
</evidence>
<dbReference type="AlphaFoldDB" id="I3XYB5"/>
<dbReference type="OrthoDB" id="997844at2"/>
<dbReference type="Proteomes" id="UP000006176">
    <property type="component" value="Chromosome"/>
</dbReference>
<protein>
    <submittedName>
        <fullName evidence="1">Uncharacterized protein</fullName>
    </submittedName>
</protein>
<proteinExistence type="predicted"/>
<sequence>MELVYLWVEKYKNIENQGFNFSPRFTCKYDKDKNELTIEEKKDYVSIFPDNINVTAIVGENGSGKSSVLEALYLMPNTSNKIFYVYPLDSKSFYYNTNFDFSIKSKNTTLIKNDIKTSYLGLSFIPHLQSTILSRKKKEDRVSYTENYKMEFLYKFIDVFKKDNQVLKKVDDKFVFDKLKIIIYRNNLVSKNELNIQRGLGSLNSNLPHEEYEKFLKSIYSNIVKLIQDNIKTSKENGLIGKLELAQMKNSSGDLIKDIKISFLIEYMNNLSSLFSNIENINYAKFNLIKNIFDDLSFENMFEKIKAFEEKINAHKIHLEDAQNGIKLVEEWIQFCEENKNLFTKQNNNFCLTLNLDAVLVKKAFDFKNLFTINSEFNTFTLLEIELLSYENQIDFFGSVQKSVSAPSSS</sequence>
<dbReference type="RefSeq" id="WP_014769817.1">
    <property type="nucleotide sequence ID" value="NC_018002.1"/>
</dbReference>